<organism evidence="2 3">
    <name type="scientific">Limnohabitans lacus</name>
    <dbReference type="NCBI Taxonomy" id="3045173"/>
    <lineage>
        <taxon>Bacteria</taxon>
        <taxon>Pseudomonadati</taxon>
        <taxon>Pseudomonadota</taxon>
        <taxon>Betaproteobacteria</taxon>
        <taxon>Burkholderiales</taxon>
        <taxon>Comamonadaceae</taxon>
        <taxon>Limnohabitans</taxon>
    </lineage>
</organism>
<evidence type="ECO:0000256" key="1">
    <source>
        <dbReference type="SAM" id="Phobius"/>
    </source>
</evidence>
<protein>
    <recommendedName>
        <fullName evidence="4">DUF1640 domain-containing protein</fullName>
    </recommendedName>
</protein>
<keyword evidence="1" id="KW-0472">Membrane</keyword>
<keyword evidence="3" id="KW-1185">Reference proteome</keyword>
<evidence type="ECO:0000313" key="2">
    <source>
        <dbReference type="EMBL" id="MDI9233484.1"/>
    </source>
</evidence>
<dbReference type="RefSeq" id="WP_283223887.1">
    <property type="nucleotide sequence ID" value="NZ_JASGBH010000004.1"/>
</dbReference>
<comment type="caution">
    <text evidence="2">The sequence shown here is derived from an EMBL/GenBank/DDBJ whole genome shotgun (WGS) entry which is preliminary data.</text>
</comment>
<sequence>MTQSQRDELIAEILGDVVDLSDQVKQVAGQVQALGQALSANDFVRWRNTLDLKMSELADVNLSEQSAKRLGSFAQAYIEQLSRETNTMVTLQAKRAVADTLAFNQLFDKLNRDWLLRLGGIGATSFIAAFVGALLAHMA</sequence>
<evidence type="ECO:0000313" key="3">
    <source>
        <dbReference type="Proteomes" id="UP001431902"/>
    </source>
</evidence>
<proteinExistence type="predicted"/>
<feature type="transmembrane region" description="Helical" evidence="1">
    <location>
        <begin position="114"/>
        <end position="136"/>
    </location>
</feature>
<dbReference type="Proteomes" id="UP001431902">
    <property type="component" value="Unassembled WGS sequence"/>
</dbReference>
<evidence type="ECO:0008006" key="4">
    <source>
        <dbReference type="Google" id="ProtNLM"/>
    </source>
</evidence>
<gene>
    <name evidence="2" type="ORF">QLQ16_06515</name>
</gene>
<accession>A0ABT6X5S4</accession>
<name>A0ABT6X5S4_9BURK</name>
<keyword evidence="1" id="KW-0812">Transmembrane</keyword>
<reference evidence="2" key="1">
    <citation type="submission" date="2023-05" db="EMBL/GenBank/DDBJ databases">
        <title>Limnohabitans sp. strain HM2-2 Genome sequencing and assembly.</title>
        <authorList>
            <person name="Jung Y."/>
        </authorList>
    </citation>
    <scope>NUCLEOTIDE SEQUENCE</scope>
    <source>
        <strain evidence="2">HM2-2</strain>
    </source>
</reference>
<dbReference type="EMBL" id="JASGBH010000004">
    <property type="protein sequence ID" value="MDI9233484.1"/>
    <property type="molecule type" value="Genomic_DNA"/>
</dbReference>
<keyword evidence="1" id="KW-1133">Transmembrane helix</keyword>